<protein>
    <submittedName>
        <fullName evidence="2">Uncharacterized protein</fullName>
    </submittedName>
</protein>
<reference evidence="2 3" key="1">
    <citation type="submission" date="2024-06" db="EMBL/GenBank/DDBJ databases">
        <authorList>
            <person name="Pan Q."/>
            <person name="Wen M."/>
            <person name="Jouanno E."/>
            <person name="Zahm M."/>
            <person name="Klopp C."/>
            <person name="Cabau C."/>
            <person name="Louis A."/>
            <person name="Berthelot C."/>
            <person name="Parey E."/>
            <person name="Roest Crollius H."/>
            <person name="Montfort J."/>
            <person name="Robinson-Rechavi M."/>
            <person name="Bouchez O."/>
            <person name="Lampietro C."/>
            <person name="Lopez Roques C."/>
            <person name="Donnadieu C."/>
            <person name="Postlethwait J."/>
            <person name="Bobe J."/>
            <person name="Verreycken H."/>
            <person name="Guiguen Y."/>
        </authorList>
    </citation>
    <scope>NUCLEOTIDE SEQUENCE [LARGE SCALE GENOMIC DNA]</scope>
    <source>
        <strain evidence="2">Up_M1</strain>
        <tissue evidence="2">Testis</tissue>
    </source>
</reference>
<dbReference type="AlphaFoldDB" id="A0ABD0XA18"/>
<feature type="compositionally biased region" description="Basic residues" evidence="1">
    <location>
        <begin position="62"/>
        <end position="76"/>
    </location>
</feature>
<feature type="compositionally biased region" description="Polar residues" evidence="1">
    <location>
        <begin position="78"/>
        <end position="92"/>
    </location>
</feature>
<dbReference type="EMBL" id="JAGEUA010000002">
    <property type="protein sequence ID" value="KAL1005610.1"/>
    <property type="molecule type" value="Genomic_DNA"/>
</dbReference>
<evidence type="ECO:0000256" key="1">
    <source>
        <dbReference type="SAM" id="MobiDB-lite"/>
    </source>
</evidence>
<name>A0ABD0XA18_UMBPY</name>
<dbReference type="Proteomes" id="UP001557470">
    <property type="component" value="Unassembled WGS sequence"/>
</dbReference>
<keyword evidence="3" id="KW-1185">Reference proteome</keyword>
<feature type="region of interest" description="Disordered" evidence="1">
    <location>
        <begin position="55"/>
        <end position="92"/>
    </location>
</feature>
<organism evidence="2 3">
    <name type="scientific">Umbra pygmaea</name>
    <name type="common">Eastern mudminnow</name>
    <dbReference type="NCBI Taxonomy" id="75934"/>
    <lineage>
        <taxon>Eukaryota</taxon>
        <taxon>Metazoa</taxon>
        <taxon>Chordata</taxon>
        <taxon>Craniata</taxon>
        <taxon>Vertebrata</taxon>
        <taxon>Euteleostomi</taxon>
        <taxon>Actinopterygii</taxon>
        <taxon>Neopterygii</taxon>
        <taxon>Teleostei</taxon>
        <taxon>Protacanthopterygii</taxon>
        <taxon>Esociformes</taxon>
        <taxon>Umbridae</taxon>
        <taxon>Umbra</taxon>
    </lineage>
</organism>
<accession>A0ABD0XA18</accession>
<evidence type="ECO:0000313" key="3">
    <source>
        <dbReference type="Proteomes" id="UP001557470"/>
    </source>
</evidence>
<gene>
    <name evidence="2" type="ORF">UPYG_G00061320</name>
</gene>
<comment type="caution">
    <text evidence="2">The sequence shown here is derived from an EMBL/GenBank/DDBJ whole genome shotgun (WGS) entry which is preliminary data.</text>
</comment>
<evidence type="ECO:0000313" key="2">
    <source>
        <dbReference type="EMBL" id="KAL1005610.1"/>
    </source>
</evidence>
<sequence>MISIKRAAGDDFQYPCSRELTVMAKRLIEYYPMLRDRSATSGAEWEAVKKQLVKRTQNVATPKKKQGATPSRKRSRGLSFQSSQEMSTDESTISNVISMDGSPEATCSTPEVEQLDDTTESLQNQARHYKTLQEMYKTKARPIQQDVSQLLDLEFQARRTFIDSDATKEQDRPNKILQAYPCFRELDHVMDELGRIIERGNSRFIPEMKTRWDTFFNQAQFYGVLKKLMKPPLLDKVKHSIAMMKALPDMFPSPVTPPKKLGHASEAMFHIIESAENPNTFLQTRPLFSPVVIVCETNCVLAIGTMPVLTFPKEDIYASVMYLMACYYTFHLTYPKCIATLLSVLQTEVLSDAIHDRDMTSSYKKCMAEWKKFITD</sequence>
<proteinExistence type="predicted"/>